<sequence length="296" mass="34334">MASIWERLKRLFGKKLRSLFRRSLEFPVSFPTTGWEILPADKKLEEEQMPRYLEDTCYCHFIMGDILLSRYQIVGKLGWGTTSVVWLVRDLERNDYMALKVFALDVLGSEESAYYDRIEQGNQQHLGSDRVRTKIGELKIPRNDGWKHLGLLQTPLGESLLDIQNRSADERLDKPTIKSTIYQMLLALDYLHTECKFIHGDIKGDNIFQEIGDKTRLERYVQAEIENPTPRKIVVRHPVYRSRPLEPASQLGKLQLGDFGSAEPGDVPRNGQPLQPNFYRAPEVMLKKEWNYPVDI</sequence>
<dbReference type="Gene3D" id="1.10.510.10">
    <property type="entry name" value="Transferase(Phosphotransferase) domain 1"/>
    <property type="match status" value="1"/>
</dbReference>
<evidence type="ECO:0000313" key="8">
    <source>
        <dbReference type="EMBL" id="OQE06538.1"/>
    </source>
</evidence>
<dbReference type="EMBL" id="MDYP01000017">
    <property type="protein sequence ID" value="OQE06538.1"/>
    <property type="molecule type" value="Genomic_DNA"/>
</dbReference>
<dbReference type="STRING" id="29845.A0A1V6RY69"/>
<feature type="binding site" evidence="6">
    <location>
        <position position="100"/>
    </location>
    <ligand>
        <name>ATP</name>
        <dbReference type="ChEBI" id="CHEBI:30616"/>
    </ligand>
</feature>
<dbReference type="Proteomes" id="UP000191518">
    <property type="component" value="Unassembled WGS sequence"/>
</dbReference>
<dbReference type="Pfam" id="PF00069">
    <property type="entry name" value="Pkinase"/>
    <property type="match status" value="1"/>
</dbReference>
<dbReference type="AlphaFoldDB" id="A0A1V6RY69"/>
<dbReference type="GO" id="GO:0043484">
    <property type="term" value="P:regulation of RNA splicing"/>
    <property type="evidence" value="ECO:0007669"/>
    <property type="project" value="TreeGrafter"/>
</dbReference>
<keyword evidence="4" id="KW-0418">Kinase</keyword>
<name>A0A1V6RY69_9EURO</name>
<dbReference type="PANTHER" id="PTHR45646">
    <property type="entry name" value="SERINE/THREONINE-PROTEIN KINASE DOA-RELATED"/>
    <property type="match status" value="1"/>
</dbReference>
<evidence type="ECO:0000256" key="1">
    <source>
        <dbReference type="ARBA" id="ARBA00022527"/>
    </source>
</evidence>
<evidence type="ECO:0000256" key="6">
    <source>
        <dbReference type="PROSITE-ProRule" id="PRU10141"/>
    </source>
</evidence>
<dbReference type="InterPro" id="IPR017441">
    <property type="entry name" value="Protein_kinase_ATP_BS"/>
</dbReference>
<dbReference type="PANTHER" id="PTHR45646:SF11">
    <property type="entry name" value="SERINE_THREONINE-PROTEIN KINASE DOA"/>
    <property type="match status" value="1"/>
</dbReference>
<evidence type="ECO:0000256" key="2">
    <source>
        <dbReference type="ARBA" id="ARBA00022679"/>
    </source>
</evidence>
<dbReference type="SUPFAM" id="SSF56112">
    <property type="entry name" value="Protein kinase-like (PK-like)"/>
    <property type="match status" value="1"/>
</dbReference>
<protein>
    <recommendedName>
        <fullName evidence="7">Protein kinase domain-containing protein</fullName>
    </recommendedName>
</protein>
<evidence type="ECO:0000256" key="5">
    <source>
        <dbReference type="ARBA" id="ARBA00022840"/>
    </source>
</evidence>
<dbReference type="GO" id="GO:0004674">
    <property type="term" value="F:protein serine/threonine kinase activity"/>
    <property type="evidence" value="ECO:0007669"/>
    <property type="project" value="UniProtKB-KW"/>
</dbReference>
<feature type="domain" description="Protein kinase" evidence="7">
    <location>
        <begin position="71"/>
        <end position="296"/>
    </location>
</feature>
<evidence type="ECO:0000313" key="9">
    <source>
        <dbReference type="Proteomes" id="UP000191518"/>
    </source>
</evidence>
<keyword evidence="3 6" id="KW-0547">Nucleotide-binding</keyword>
<dbReference type="InterPro" id="IPR000719">
    <property type="entry name" value="Prot_kinase_dom"/>
</dbReference>
<dbReference type="PROSITE" id="PS50011">
    <property type="entry name" value="PROTEIN_KINASE_DOM"/>
    <property type="match status" value="1"/>
</dbReference>
<dbReference type="GO" id="GO:0005634">
    <property type="term" value="C:nucleus"/>
    <property type="evidence" value="ECO:0007669"/>
    <property type="project" value="TreeGrafter"/>
</dbReference>
<organism evidence="8 9">
    <name type="scientific">Penicillium vulpinum</name>
    <dbReference type="NCBI Taxonomy" id="29845"/>
    <lineage>
        <taxon>Eukaryota</taxon>
        <taxon>Fungi</taxon>
        <taxon>Dikarya</taxon>
        <taxon>Ascomycota</taxon>
        <taxon>Pezizomycotina</taxon>
        <taxon>Eurotiomycetes</taxon>
        <taxon>Eurotiomycetidae</taxon>
        <taxon>Eurotiales</taxon>
        <taxon>Aspergillaceae</taxon>
        <taxon>Penicillium</taxon>
    </lineage>
</organism>
<keyword evidence="9" id="KW-1185">Reference proteome</keyword>
<dbReference type="SMART" id="SM00220">
    <property type="entry name" value="S_TKc"/>
    <property type="match status" value="1"/>
</dbReference>
<dbReference type="InterPro" id="IPR011009">
    <property type="entry name" value="Kinase-like_dom_sf"/>
</dbReference>
<gene>
    <name evidence="8" type="ORF">PENVUL_c017G05299</name>
</gene>
<dbReference type="Gene3D" id="3.30.200.20">
    <property type="entry name" value="Phosphorylase Kinase, domain 1"/>
    <property type="match status" value="1"/>
</dbReference>
<dbReference type="PROSITE" id="PS00107">
    <property type="entry name" value="PROTEIN_KINASE_ATP"/>
    <property type="match status" value="1"/>
</dbReference>
<accession>A0A1V6RY69</accession>
<reference evidence="9" key="1">
    <citation type="journal article" date="2017" name="Nat. Microbiol.">
        <title>Global analysis of biosynthetic gene clusters reveals vast potential of secondary metabolite production in Penicillium species.</title>
        <authorList>
            <person name="Nielsen J.C."/>
            <person name="Grijseels S."/>
            <person name="Prigent S."/>
            <person name="Ji B."/>
            <person name="Dainat J."/>
            <person name="Nielsen K.F."/>
            <person name="Frisvad J.C."/>
            <person name="Workman M."/>
            <person name="Nielsen J."/>
        </authorList>
    </citation>
    <scope>NUCLEOTIDE SEQUENCE [LARGE SCALE GENOMIC DNA]</scope>
    <source>
        <strain evidence="9">IBT 29486</strain>
    </source>
</reference>
<proteinExistence type="predicted"/>
<evidence type="ECO:0000256" key="4">
    <source>
        <dbReference type="ARBA" id="ARBA00022777"/>
    </source>
</evidence>
<dbReference type="GO" id="GO:0005524">
    <property type="term" value="F:ATP binding"/>
    <property type="evidence" value="ECO:0007669"/>
    <property type="project" value="UniProtKB-UniRule"/>
</dbReference>
<comment type="caution">
    <text evidence="8">The sequence shown here is derived from an EMBL/GenBank/DDBJ whole genome shotgun (WGS) entry which is preliminary data.</text>
</comment>
<evidence type="ECO:0000259" key="7">
    <source>
        <dbReference type="PROSITE" id="PS50011"/>
    </source>
</evidence>
<dbReference type="InterPro" id="IPR051175">
    <property type="entry name" value="CLK_kinases"/>
</dbReference>
<keyword evidence="5 6" id="KW-0067">ATP-binding</keyword>
<keyword evidence="2" id="KW-0808">Transferase</keyword>
<keyword evidence="1" id="KW-0723">Serine/threonine-protein kinase</keyword>
<evidence type="ECO:0000256" key="3">
    <source>
        <dbReference type="ARBA" id="ARBA00022741"/>
    </source>
</evidence>